<dbReference type="PATRIC" id="fig|59750.3.peg.5031"/>
<sequence>MDNKLTNGLILNRLLDPAQEVNREGITCYGLWTGDDGLTPSLFAESHSHYLVSGSDVIDSGDLAALAFVIAVQRLSFRSRQPGSSIAPVIAL</sequence>
<dbReference type="Proteomes" id="UP000070612">
    <property type="component" value="Unassembled WGS sequence"/>
</dbReference>
<dbReference type="AlphaFoldDB" id="A0A132PC34"/>
<evidence type="ECO:0000313" key="1">
    <source>
        <dbReference type="EMBL" id="KWX19895.1"/>
    </source>
</evidence>
<gene>
    <name evidence="1" type="ORF">AFM11_33490</name>
</gene>
<name>A0A132PC34_9MYCO</name>
<accession>A0A132PC34</accession>
<organism evidence="1 2">
    <name type="scientific">Mycolicibacterium wolinskyi</name>
    <dbReference type="NCBI Taxonomy" id="59750"/>
    <lineage>
        <taxon>Bacteria</taxon>
        <taxon>Bacillati</taxon>
        <taxon>Actinomycetota</taxon>
        <taxon>Actinomycetes</taxon>
        <taxon>Mycobacteriales</taxon>
        <taxon>Mycobacteriaceae</taxon>
        <taxon>Mycolicibacterium</taxon>
    </lineage>
</organism>
<reference evidence="1 2" key="1">
    <citation type="submission" date="2015-07" db="EMBL/GenBank/DDBJ databases">
        <title>A draft genome sequence of Mycobacterium wolinskyi.</title>
        <authorList>
            <person name="de Man T.J."/>
            <person name="Perry K.A."/>
            <person name="Coulliette A.D."/>
            <person name="Jensen B."/>
            <person name="Toney N.C."/>
            <person name="Limbago B.M."/>
            <person name="Noble-Wang J."/>
        </authorList>
    </citation>
    <scope>NUCLEOTIDE SEQUENCE [LARGE SCALE GENOMIC DNA]</scope>
    <source>
        <strain evidence="1 2">CDC_01</strain>
    </source>
</reference>
<dbReference type="RefSeq" id="WP_067858727.1">
    <property type="nucleotide sequence ID" value="NZ_LGTW01000034.1"/>
</dbReference>
<dbReference type="EMBL" id="LGTW01000034">
    <property type="protein sequence ID" value="KWX19895.1"/>
    <property type="molecule type" value="Genomic_DNA"/>
</dbReference>
<keyword evidence="2" id="KW-1185">Reference proteome</keyword>
<proteinExistence type="predicted"/>
<protein>
    <submittedName>
        <fullName evidence="1">Uncharacterized protein</fullName>
    </submittedName>
</protein>
<comment type="caution">
    <text evidence="1">The sequence shown here is derived from an EMBL/GenBank/DDBJ whole genome shotgun (WGS) entry which is preliminary data.</text>
</comment>
<evidence type="ECO:0000313" key="2">
    <source>
        <dbReference type="Proteomes" id="UP000070612"/>
    </source>
</evidence>